<evidence type="ECO:0000256" key="3">
    <source>
        <dbReference type="ARBA" id="ARBA00022692"/>
    </source>
</evidence>
<dbReference type="PaxDb" id="289377-HL41_03475"/>
<sequence length="159" mass="18399">MGRGVAILSILVLFLVSPSLSKDFRMVAKDLEYSFYSKEGLLWKLKASFFKRDKEGTFWAEGLTLISPSKGINVSSQRGYYYPKEDKMVFQGNVKLVTENYGEVYTEELIFFPKKNYLFTEKEVLVKQKGMLIRGKGMTYHIKDGIFQVHGRAQFQMSF</sequence>
<reference evidence="6 7" key="1">
    <citation type="journal article" date="2015" name="Genome Announc.">
        <title>Genome Sequence of a Sulfate-Reducing Thermophilic Bacterium, Thermodesulfobacterium commune DSM 2178T (Phylum Thermodesulfobacteria).</title>
        <authorList>
            <person name="Bhatnagar S."/>
            <person name="Badger J.H."/>
            <person name="Madupu R."/>
            <person name="Khouri H.M."/>
            <person name="O'Connor E.M."/>
            <person name="Robb F.T."/>
            <person name="Ward N.L."/>
            <person name="Eisen J.A."/>
        </authorList>
    </citation>
    <scope>NUCLEOTIDE SEQUENCE [LARGE SCALE GENOMIC DNA]</scope>
    <source>
        <strain evidence="6 7">DSM 2178</strain>
    </source>
</reference>
<dbReference type="Proteomes" id="UP000028481">
    <property type="component" value="Chromosome"/>
</dbReference>
<dbReference type="InterPro" id="IPR010664">
    <property type="entry name" value="LipoPS_assembly_LptC-rel"/>
</dbReference>
<evidence type="ECO:0000256" key="4">
    <source>
        <dbReference type="ARBA" id="ARBA00022989"/>
    </source>
</evidence>
<evidence type="ECO:0000256" key="1">
    <source>
        <dbReference type="ARBA" id="ARBA00022475"/>
    </source>
</evidence>
<evidence type="ECO:0000313" key="7">
    <source>
        <dbReference type="Proteomes" id="UP000028481"/>
    </source>
</evidence>
<dbReference type="GO" id="GO:0015221">
    <property type="term" value="F:lipopolysaccharide transmembrane transporter activity"/>
    <property type="evidence" value="ECO:0007669"/>
    <property type="project" value="InterPro"/>
</dbReference>
<proteinExistence type="predicted"/>
<evidence type="ECO:0000256" key="5">
    <source>
        <dbReference type="ARBA" id="ARBA00023136"/>
    </source>
</evidence>
<name>A0A075WZ15_9BACT</name>
<dbReference type="EMBL" id="CP008796">
    <property type="protein sequence ID" value="AIH03912.1"/>
    <property type="molecule type" value="Genomic_DNA"/>
</dbReference>
<dbReference type="GO" id="GO:0017089">
    <property type="term" value="F:glycolipid transfer activity"/>
    <property type="evidence" value="ECO:0007669"/>
    <property type="project" value="TreeGrafter"/>
</dbReference>
<dbReference type="GO" id="GO:0005886">
    <property type="term" value="C:plasma membrane"/>
    <property type="evidence" value="ECO:0007669"/>
    <property type="project" value="InterPro"/>
</dbReference>
<dbReference type="RefSeq" id="WP_038060401.1">
    <property type="nucleotide sequence ID" value="NZ_CP008796.1"/>
</dbReference>
<dbReference type="OrthoDB" id="9802428at2"/>
<dbReference type="InterPro" id="IPR052363">
    <property type="entry name" value="LPS_export_LptC"/>
</dbReference>
<dbReference type="HOGENOM" id="CLU_1659891_0_0_0"/>
<keyword evidence="2" id="KW-0997">Cell inner membrane</keyword>
<dbReference type="Gene3D" id="2.60.450.10">
    <property type="entry name" value="Lipopolysaccharide (LPS) transport protein A like domain"/>
    <property type="match status" value="1"/>
</dbReference>
<dbReference type="NCBIfam" id="TIGR04409">
    <property type="entry name" value="LptC_YrbK"/>
    <property type="match status" value="1"/>
</dbReference>
<keyword evidence="4" id="KW-1133">Transmembrane helix</keyword>
<dbReference type="GO" id="GO:0030288">
    <property type="term" value="C:outer membrane-bounded periplasmic space"/>
    <property type="evidence" value="ECO:0007669"/>
    <property type="project" value="TreeGrafter"/>
</dbReference>
<keyword evidence="5" id="KW-0472">Membrane</keyword>
<dbReference type="eggNOG" id="ENOG502ZN0G">
    <property type="taxonomic scope" value="Bacteria"/>
</dbReference>
<keyword evidence="1" id="KW-1003">Cell membrane</keyword>
<evidence type="ECO:0000313" key="6">
    <source>
        <dbReference type="EMBL" id="AIH03912.1"/>
    </source>
</evidence>
<dbReference type="InterPro" id="IPR026265">
    <property type="entry name" value="LptC"/>
</dbReference>
<keyword evidence="7" id="KW-1185">Reference proteome</keyword>
<dbReference type="STRING" id="289377.HL41_03475"/>
<dbReference type="Pfam" id="PF06835">
    <property type="entry name" value="LptC"/>
    <property type="match status" value="1"/>
</dbReference>
<gene>
    <name evidence="6" type="ORF">HL41_03475</name>
</gene>
<protein>
    <recommendedName>
        <fullName evidence="8">LPS export ABC transporter periplasmic protein LptC</fullName>
    </recommendedName>
</protein>
<dbReference type="KEGG" id="tcm:HL41_03475"/>
<keyword evidence="3" id="KW-0812">Transmembrane</keyword>
<dbReference type="AlphaFoldDB" id="A0A075WZ15"/>
<accession>A0A075WZ15</accession>
<dbReference type="PANTHER" id="PTHR37481">
    <property type="entry name" value="LIPOPOLYSACCHARIDE EXPORT SYSTEM PROTEIN LPTC"/>
    <property type="match status" value="1"/>
</dbReference>
<evidence type="ECO:0008006" key="8">
    <source>
        <dbReference type="Google" id="ProtNLM"/>
    </source>
</evidence>
<dbReference type="PANTHER" id="PTHR37481:SF1">
    <property type="entry name" value="LIPOPOLYSACCHARIDE EXPORT SYSTEM PROTEIN LPTC"/>
    <property type="match status" value="1"/>
</dbReference>
<evidence type="ECO:0000256" key="2">
    <source>
        <dbReference type="ARBA" id="ARBA00022519"/>
    </source>
</evidence>
<organism evidence="6 7">
    <name type="scientific">Thermodesulfobacterium commune DSM 2178</name>
    <dbReference type="NCBI Taxonomy" id="289377"/>
    <lineage>
        <taxon>Bacteria</taxon>
        <taxon>Pseudomonadati</taxon>
        <taxon>Thermodesulfobacteriota</taxon>
        <taxon>Thermodesulfobacteria</taxon>
        <taxon>Thermodesulfobacteriales</taxon>
        <taxon>Thermodesulfobacteriaceae</taxon>
        <taxon>Thermodesulfobacterium</taxon>
    </lineage>
</organism>